<gene>
    <name evidence="1" type="ORF">PsorP6_003728</name>
</gene>
<evidence type="ECO:0000313" key="1">
    <source>
        <dbReference type="EMBL" id="KAI9908234.1"/>
    </source>
</evidence>
<accession>A0ACC0VP51</accession>
<name>A0ACC0VP51_9STRA</name>
<keyword evidence="2" id="KW-1185">Reference proteome</keyword>
<evidence type="ECO:0000313" key="2">
    <source>
        <dbReference type="Proteomes" id="UP001163321"/>
    </source>
</evidence>
<proteinExistence type="predicted"/>
<reference evidence="1 2" key="1">
    <citation type="journal article" date="2022" name="bioRxiv">
        <title>The genome of the oomycete Peronosclerospora sorghi, a cosmopolitan pathogen of maize and sorghum, is inflated with dispersed pseudogenes.</title>
        <authorList>
            <person name="Fletcher K."/>
            <person name="Martin F."/>
            <person name="Isakeit T."/>
            <person name="Cavanaugh K."/>
            <person name="Magill C."/>
            <person name="Michelmore R."/>
        </authorList>
    </citation>
    <scope>NUCLEOTIDE SEQUENCE [LARGE SCALE GENOMIC DNA]</scope>
    <source>
        <strain evidence="1">P6</strain>
    </source>
</reference>
<comment type="caution">
    <text evidence="1">The sequence shown here is derived from an EMBL/GenBank/DDBJ whole genome shotgun (WGS) entry which is preliminary data.</text>
</comment>
<dbReference type="Proteomes" id="UP001163321">
    <property type="component" value="Chromosome 8"/>
</dbReference>
<organism evidence="1 2">
    <name type="scientific">Peronosclerospora sorghi</name>
    <dbReference type="NCBI Taxonomy" id="230839"/>
    <lineage>
        <taxon>Eukaryota</taxon>
        <taxon>Sar</taxon>
        <taxon>Stramenopiles</taxon>
        <taxon>Oomycota</taxon>
        <taxon>Peronosporomycetes</taxon>
        <taxon>Peronosporales</taxon>
        <taxon>Peronosporaceae</taxon>
        <taxon>Peronosclerospora</taxon>
    </lineage>
</organism>
<dbReference type="EMBL" id="CM047587">
    <property type="protein sequence ID" value="KAI9908234.1"/>
    <property type="molecule type" value="Genomic_DNA"/>
</dbReference>
<protein>
    <submittedName>
        <fullName evidence="1">Uncharacterized protein</fullName>
    </submittedName>
</protein>
<sequence>MNRSNKTRKNKMGVRGIPSGLGKYLPPGSAVSSNVVTKRPTLIPNFRKGRPDLYSKPLSSS</sequence>